<dbReference type="PANTHER" id="PTHR46669">
    <property type="entry name" value="LEUCINE-RICH PPR MOTIF-CONTAINING PROTEIN, MITOCHONDRIAL"/>
    <property type="match status" value="1"/>
</dbReference>
<protein>
    <recommendedName>
        <fullName evidence="4">PROP1-like PPR domain-containing protein</fullName>
    </recommendedName>
</protein>
<dbReference type="Pfam" id="PF17177">
    <property type="entry name" value="PPR_long"/>
    <property type="match status" value="1"/>
</dbReference>
<evidence type="ECO:0000259" key="4">
    <source>
        <dbReference type="Pfam" id="PF17177"/>
    </source>
</evidence>
<dbReference type="GO" id="GO:0070129">
    <property type="term" value="P:regulation of mitochondrial translation"/>
    <property type="evidence" value="ECO:0007669"/>
    <property type="project" value="TreeGrafter"/>
</dbReference>
<comment type="caution">
    <text evidence="5">The sequence shown here is derived from an EMBL/GenBank/DDBJ whole genome shotgun (WGS) entry which is preliminary data.</text>
</comment>
<evidence type="ECO:0000313" key="6">
    <source>
        <dbReference type="Proteomes" id="UP001286313"/>
    </source>
</evidence>
<feature type="region of interest" description="Disordered" evidence="3">
    <location>
        <begin position="1029"/>
        <end position="1054"/>
    </location>
</feature>
<dbReference type="Proteomes" id="UP001286313">
    <property type="component" value="Unassembled WGS sequence"/>
</dbReference>
<feature type="compositionally biased region" description="Low complexity" evidence="3">
    <location>
        <begin position="1380"/>
        <end position="1389"/>
    </location>
</feature>
<dbReference type="GO" id="GO:0005739">
    <property type="term" value="C:mitochondrion"/>
    <property type="evidence" value="ECO:0007669"/>
    <property type="project" value="TreeGrafter"/>
</dbReference>
<feature type="repeat" description="PPR" evidence="2">
    <location>
        <begin position="217"/>
        <end position="251"/>
    </location>
</feature>
<dbReference type="InterPro" id="IPR002885">
    <property type="entry name" value="PPR_rpt"/>
</dbReference>
<accession>A0AAE1EUN3</accession>
<gene>
    <name evidence="5" type="ORF">Pcinc_032176</name>
</gene>
<dbReference type="InterPro" id="IPR033443">
    <property type="entry name" value="PROP1-like_PPR_dom"/>
</dbReference>
<feature type="region of interest" description="Disordered" evidence="3">
    <location>
        <begin position="1363"/>
        <end position="1389"/>
    </location>
</feature>
<dbReference type="InterPro" id="IPR011990">
    <property type="entry name" value="TPR-like_helical_dom_sf"/>
</dbReference>
<dbReference type="Pfam" id="PF13812">
    <property type="entry name" value="PPR_3"/>
    <property type="match status" value="1"/>
</dbReference>
<proteinExistence type="predicted"/>
<feature type="repeat" description="PPR" evidence="2">
    <location>
        <begin position="252"/>
        <end position="286"/>
    </location>
</feature>
<evidence type="ECO:0000256" key="3">
    <source>
        <dbReference type="SAM" id="MobiDB-lite"/>
    </source>
</evidence>
<reference evidence="5" key="1">
    <citation type="submission" date="2023-10" db="EMBL/GenBank/DDBJ databases">
        <title>Genome assemblies of two species of porcelain crab, Petrolisthes cinctipes and Petrolisthes manimaculis (Anomura: Porcellanidae).</title>
        <authorList>
            <person name="Angst P."/>
        </authorList>
    </citation>
    <scope>NUCLEOTIDE SEQUENCE</scope>
    <source>
        <strain evidence="5">PB745_01</strain>
        <tissue evidence="5">Gill</tissue>
    </source>
</reference>
<dbReference type="PANTHER" id="PTHR46669:SF1">
    <property type="entry name" value="LEUCINE-RICH PPR MOTIF-CONTAINING PROTEIN, MITOCHONDRIAL"/>
    <property type="match status" value="1"/>
</dbReference>
<dbReference type="GO" id="GO:0005634">
    <property type="term" value="C:nucleus"/>
    <property type="evidence" value="ECO:0007669"/>
    <property type="project" value="TreeGrafter"/>
</dbReference>
<sequence>MASLIRSSSILKIFSGLRRSWTTNIQRYDALTLQRTQTLQLHTTIARSLATVKPIENVRSGGRTRGLGVDKALFRIDTEMRRTGRIFIKDIEEIFKEIKTLKHASSTQSLLLLRCCGSLVPEERPEVRNKLVQEIWDTLHQLDVPLDISHYNTLLRVYLENNHKFSATEFLANLEKNDIEPNRVTYQRLIARYCQDGDIEGATKILEFMKEKQLPVGENIFSSLIMGHARANDLESSQGVLEVMRASGLEPTTDTYTALLCSYAEAGNLDAIEKILAECKEAEVPLHDRDLMEVILVLAQKGHASNVMQMIEKLDKQQGYNQDAINLIYRLMNSGCPQMAYQVFLSMRMARNALGESAPMGAFFICHLVKSGMDTPTVVHYCQELKKEGYNPFALETALGTALSEGHPELAMALIRVLAEDNAEVRTHYFWPIITHYSSQGDSQMVYKTVAEMTSMEVPMTLETFRSYVMPALLGRLQEAEDKVVTGLKGAGLSLPIVVSSLVAYHLDSNDIQTAARVVSKYRTRVKDILRRTLANVYLSTGDAKAAVTILGQMVNINQDTDGNEGKQTEEEEENQAGETKQIDIAGILLLDLLAQLQRKTLENRLEPLLKEMCRRGISISKNSAEAALGRLRKDDSTETVLNLLNTLSSGNLVYEPLSVSPREPFGQQSVEDLEARLEDLRQSGQPTTSVEVNLLLALVRKGEVEKAELVKKSLEVQEFPLNTGVYALLIDMYVKAENLEQAQETLAAMTQRHPDARLIPFKVFRLAQLMVQQGLVNEAEELIKTSGPEPSEPSSQDLGNQQGLARQLLDIVAEKGDVASTQRLLDAILISKILPPSNAIFGPLIKAYMKSDNLDGALEEFEKLVHEHKFTPFKAELTQKFITLEDGPRLQKVLDLSIAVHGEMNSLYDMVISFVEADRINQARKLINTPGLRAHNDKLDRTCQRYCSLGQVNYLENLVAVTKNVFDVNREMLFRNLLRAYIKEVDCDKALDIWTTMQEENLEPSEAFLYELGTFLEKNGRKAPFVVPAKQQQQQQQQQQQETKKPKEPAVSTETLLTPDKGQFLQAIKKRDFTTAIALKKRCDDEGVHLSIQSQSDLLEGLVLEQRLVEASDILREMLVKESYPIPRVLKFLLVTLSRNGEVENIASFEKYLNESLQRRVGFLNRLADSYRSAGRWREVVESLRKRLASASDSELAAVAGDFPKGSILGLLNDEPDSVDEVTSLAEEYSTRGLTEPVNCIWMHLFAEGKYAEAEEVFKKHNLEKCSNLLFGGILNTAKQQTDPQLMERLEAKMCSHPTLSPQSKGLIYSTWIDILGEKEDYSKGLEILQKALSSIPIESLGHTSLTKLKARVEASGATFPYNIPPKAVRERRQKKVESSSSSSSDSD</sequence>
<keyword evidence="6" id="KW-1185">Reference proteome</keyword>
<dbReference type="EMBL" id="JAWQEG010004378">
    <property type="protein sequence ID" value="KAK3861899.1"/>
    <property type="molecule type" value="Genomic_DNA"/>
</dbReference>
<organism evidence="5 6">
    <name type="scientific">Petrolisthes cinctipes</name>
    <name type="common">Flat porcelain crab</name>
    <dbReference type="NCBI Taxonomy" id="88211"/>
    <lineage>
        <taxon>Eukaryota</taxon>
        <taxon>Metazoa</taxon>
        <taxon>Ecdysozoa</taxon>
        <taxon>Arthropoda</taxon>
        <taxon>Crustacea</taxon>
        <taxon>Multicrustacea</taxon>
        <taxon>Malacostraca</taxon>
        <taxon>Eumalacostraca</taxon>
        <taxon>Eucarida</taxon>
        <taxon>Decapoda</taxon>
        <taxon>Pleocyemata</taxon>
        <taxon>Anomura</taxon>
        <taxon>Galatheoidea</taxon>
        <taxon>Porcellanidae</taxon>
        <taxon>Petrolisthes</taxon>
    </lineage>
</organism>
<feature type="compositionally biased region" description="Low complexity" evidence="3">
    <location>
        <begin position="1032"/>
        <end position="1042"/>
    </location>
</feature>
<evidence type="ECO:0000313" key="5">
    <source>
        <dbReference type="EMBL" id="KAK3861899.1"/>
    </source>
</evidence>
<dbReference type="Gene3D" id="1.25.40.10">
    <property type="entry name" value="Tetratricopeptide repeat domain"/>
    <property type="match status" value="3"/>
</dbReference>
<dbReference type="PROSITE" id="PS51375">
    <property type="entry name" value="PPR"/>
    <property type="match status" value="4"/>
</dbReference>
<evidence type="ECO:0000256" key="1">
    <source>
        <dbReference type="ARBA" id="ARBA00022737"/>
    </source>
</evidence>
<dbReference type="GO" id="GO:0003730">
    <property type="term" value="F:mRNA 3'-UTR binding"/>
    <property type="evidence" value="ECO:0007669"/>
    <property type="project" value="TreeGrafter"/>
</dbReference>
<name>A0AAE1EUN3_PETCI</name>
<keyword evidence="1" id="KW-0677">Repeat</keyword>
<evidence type="ECO:0000256" key="2">
    <source>
        <dbReference type="PROSITE-ProRule" id="PRU00708"/>
    </source>
</evidence>
<feature type="repeat" description="PPR" evidence="2">
    <location>
        <begin position="971"/>
        <end position="1005"/>
    </location>
</feature>
<feature type="repeat" description="PPR" evidence="2">
    <location>
        <begin position="182"/>
        <end position="216"/>
    </location>
</feature>
<feature type="region of interest" description="Disordered" evidence="3">
    <location>
        <begin position="559"/>
        <end position="578"/>
    </location>
</feature>
<feature type="domain" description="PROP1-like PPR" evidence="4">
    <location>
        <begin position="203"/>
        <end position="316"/>
    </location>
</feature>
<dbReference type="InterPro" id="IPR033490">
    <property type="entry name" value="LRP130"/>
</dbReference>